<dbReference type="EMBL" id="KZ819200">
    <property type="protein sequence ID" value="PWY98147.1"/>
    <property type="molecule type" value="Genomic_DNA"/>
</dbReference>
<keyword evidence="3" id="KW-0812">Transmembrane</keyword>
<evidence type="ECO:0000313" key="4">
    <source>
        <dbReference type="EMBL" id="PWY98147.1"/>
    </source>
</evidence>
<dbReference type="InParanoid" id="A0A317XJW9"/>
<comment type="similarity">
    <text evidence="1">Belongs to the UPF0357 family.</text>
</comment>
<reference evidence="4 5" key="1">
    <citation type="journal article" date="2018" name="Mol. Biol. Evol.">
        <title>Broad Genomic Sampling Reveals a Smut Pathogenic Ancestry of the Fungal Clade Ustilaginomycotina.</title>
        <authorList>
            <person name="Kijpornyongpan T."/>
            <person name="Mondo S.J."/>
            <person name="Barry K."/>
            <person name="Sandor L."/>
            <person name="Lee J."/>
            <person name="Lipzen A."/>
            <person name="Pangilinan J."/>
            <person name="LaButti K."/>
            <person name="Hainaut M."/>
            <person name="Henrissat B."/>
            <person name="Grigoriev I.V."/>
            <person name="Spatafora J.W."/>
            <person name="Aime M.C."/>
        </authorList>
    </citation>
    <scope>NUCLEOTIDE SEQUENCE [LARGE SCALE GENOMIC DNA]</scope>
    <source>
        <strain evidence="4 5">MCA 3645</strain>
    </source>
</reference>
<proteinExistence type="inferred from homology"/>
<evidence type="ECO:0000313" key="5">
    <source>
        <dbReference type="Proteomes" id="UP000246740"/>
    </source>
</evidence>
<keyword evidence="3" id="KW-1133">Transmembrane helix</keyword>
<gene>
    <name evidence="4" type="ORF">BCV70DRAFT_202318</name>
</gene>
<dbReference type="PANTHER" id="PTHR28023:SF1">
    <property type="entry name" value="UPF0357 PROTEIN YCL012C"/>
    <property type="match status" value="1"/>
</dbReference>
<evidence type="ECO:0000256" key="2">
    <source>
        <dbReference type="ARBA" id="ARBA00022729"/>
    </source>
</evidence>
<accession>A0A317XJW9</accession>
<dbReference type="Pfam" id="PF09435">
    <property type="entry name" value="DUF2015"/>
    <property type="match status" value="1"/>
</dbReference>
<keyword evidence="3" id="KW-0472">Membrane</keyword>
<dbReference type="InterPro" id="IPR018559">
    <property type="entry name" value="DUF2015"/>
</dbReference>
<name>A0A317XJW9_9BASI</name>
<dbReference type="OrthoDB" id="447314at2759"/>
<keyword evidence="5" id="KW-1185">Reference proteome</keyword>
<evidence type="ECO:0000256" key="3">
    <source>
        <dbReference type="SAM" id="Phobius"/>
    </source>
</evidence>
<keyword evidence="2" id="KW-0732">Signal</keyword>
<organism evidence="4 5">
    <name type="scientific">Testicularia cyperi</name>
    <dbReference type="NCBI Taxonomy" id="1882483"/>
    <lineage>
        <taxon>Eukaryota</taxon>
        <taxon>Fungi</taxon>
        <taxon>Dikarya</taxon>
        <taxon>Basidiomycota</taxon>
        <taxon>Ustilaginomycotina</taxon>
        <taxon>Ustilaginomycetes</taxon>
        <taxon>Ustilaginales</taxon>
        <taxon>Anthracoideaceae</taxon>
        <taxon>Testicularia</taxon>
    </lineage>
</organism>
<evidence type="ECO:0000256" key="1">
    <source>
        <dbReference type="ARBA" id="ARBA00008325"/>
    </source>
</evidence>
<dbReference type="Proteomes" id="UP000246740">
    <property type="component" value="Unassembled WGS sequence"/>
</dbReference>
<protein>
    <submittedName>
        <fullName evidence="4">Uncharacterized protein</fullName>
    </submittedName>
</protein>
<feature type="transmembrane region" description="Helical" evidence="3">
    <location>
        <begin position="97"/>
        <end position="117"/>
    </location>
</feature>
<sequence>MYYPLLTSSFLLVVVLLLVRNRAFLCSLLPEGFRSRLPEWLTRSTDQGYTPLPLRGGARDWASQIRNGLTSSLFDIEANVANADARQGLDPVGVMDIQAIMAKYNVVCIAAFFFLCAKARDDRLTKRINPRFLAQLVNWCNLFHVLFLTINRASIKQG</sequence>
<dbReference type="AlphaFoldDB" id="A0A317XJW9"/>
<dbReference type="PANTHER" id="PTHR28023">
    <property type="entry name" value="UPF0357 PROTEIN YCL012C"/>
    <property type="match status" value="1"/>
</dbReference>